<sequence length="295" mass="34382">MILLWIRYGSPSESEEDGNTTEDIAAIIQHLQEDEDEEEMVNHEVAVTEQDFTKHLHSQASLFILVDDDVLDHIVCETNRYAEQVISGTRTLRHSRLNMWVPTCNAEMKKFLGLLMWMSLNRRSIIQSYWSIKPIYQNAIPANTMSRNRFELLLLIIHFSDNETSAGQQEIFYPGENFVIDETLIPWSGRLVFRQWIPNKAHKYGIKLFKLCSNEGKKWYGIDISVQMCSYATTLRKGVKWYRKLGIEYILGMCIVNAFVMYKAATKKQAKITWFRKEITACLPQTPGQHKKTYL</sequence>
<protein>
    <recommendedName>
        <fullName evidence="2">PiggyBac transposable element-derived protein domain-containing protein</fullName>
    </recommendedName>
</protein>
<evidence type="ECO:0000256" key="1">
    <source>
        <dbReference type="SAM" id="Phobius"/>
    </source>
</evidence>
<feature type="non-terminal residue" evidence="3">
    <location>
        <position position="295"/>
    </location>
</feature>
<evidence type="ECO:0000313" key="4">
    <source>
        <dbReference type="Proteomes" id="UP001159363"/>
    </source>
</evidence>
<keyword evidence="1" id="KW-1133">Transmembrane helix</keyword>
<keyword evidence="1" id="KW-0472">Membrane</keyword>
<reference evidence="3 4" key="1">
    <citation type="submission" date="2023-02" db="EMBL/GenBank/DDBJ databases">
        <title>LHISI_Scaffold_Assembly.</title>
        <authorList>
            <person name="Stuart O.P."/>
            <person name="Cleave R."/>
            <person name="Magrath M.J.L."/>
            <person name="Mikheyev A.S."/>
        </authorList>
    </citation>
    <scope>NUCLEOTIDE SEQUENCE [LARGE SCALE GENOMIC DNA]</scope>
    <source>
        <strain evidence="3">Daus_M_001</strain>
        <tissue evidence="3">Leg muscle</tissue>
    </source>
</reference>
<name>A0ABQ9HGU4_9NEOP</name>
<gene>
    <name evidence="3" type="ORF">PR048_015401</name>
</gene>
<evidence type="ECO:0000313" key="3">
    <source>
        <dbReference type="EMBL" id="KAJ8883557.1"/>
    </source>
</evidence>
<feature type="domain" description="PiggyBac transposable element-derived protein" evidence="2">
    <location>
        <begin position="65"/>
        <end position="213"/>
    </location>
</feature>
<dbReference type="Proteomes" id="UP001159363">
    <property type="component" value="Chromosome 4"/>
</dbReference>
<keyword evidence="1" id="KW-0812">Transmembrane</keyword>
<proteinExistence type="predicted"/>
<feature type="transmembrane region" description="Helical" evidence="1">
    <location>
        <begin position="245"/>
        <end position="262"/>
    </location>
</feature>
<dbReference type="PANTHER" id="PTHR46599:SF3">
    <property type="entry name" value="PIGGYBAC TRANSPOSABLE ELEMENT-DERIVED PROTEIN 4"/>
    <property type="match status" value="1"/>
</dbReference>
<dbReference type="InterPro" id="IPR029526">
    <property type="entry name" value="PGBD"/>
</dbReference>
<keyword evidence="4" id="KW-1185">Reference proteome</keyword>
<organism evidence="3 4">
    <name type="scientific">Dryococelus australis</name>
    <dbReference type="NCBI Taxonomy" id="614101"/>
    <lineage>
        <taxon>Eukaryota</taxon>
        <taxon>Metazoa</taxon>
        <taxon>Ecdysozoa</taxon>
        <taxon>Arthropoda</taxon>
        <taxon>Hexapoda</taxon>
        <taxon>Insecta</taxon>
        <taxon>Pterygota</taxon>
        <taxon>Neoptera</taxon>
        <taxon>Polyneoptera</taxon>
        <taxon>Phasmatodea</taxon>
        <taxon>Verophasmatodea</taxon>
        <taxon>Anareolatae</taxon>
        <taxon>Phasmatidae</taxon>
        <taxon>Eurycanthinae</taxon>
        <taxon>Dryococelus</taxon>
    </lineage>
</organism>
<dbReference type="Pfam" id="PF13843">
    <property type="entry name" value="DDE_Tnp_1_7"/>
    <property type="match status" value="1"/>
</dbReference>
<dbReference type="EMBL" id="JARBHB010000005">
    <property type="protein sequence ID" value="KAJ8883557.1"/>
    <property type="molecule type" value="Genomic_DNA"/>
</dbReference>
<evidence type="ECO:0000259" key="2">
    <source>
        <dbReference type="Pfam" id="PF13843"/>
    </source>
</evidence>
<dbReference type="PANTHER" id="PTHR46599">
    <property type="entry name" value="PIGGYBAC TRANSPOSABLE ELEMENT-DERIVED PROTEIN 4"/>
    <property type="match status" value="1"/>
</dbReference>
<accession>A0ABQ9HGU4</accession>
<comment type="caution">
    <text evidence="3">The sequence shown here is derived from an EMBL/GenBank/DDBJ whole genome shotgun (WGS) entry which is preliminary data.</text>
</comment>